<reference evidence="1" key="1">
    <citation type="submission" date="2023-03" db="EMBL/GenBank/DDBJ databases">
        <title>Massive genome expansion in bonnet fungi (Mycena s.s.) driven by repeated elements and novel gene families across ecological guilds.</title>
        <authorList>
            <consortium name="Lawrence Berkeley National Laboratory"/>
            <person name="Harder C.B."/>
            <person name="Miyauchi S."/>
            <person name="Viragh M."/>
            <person name="Kuo A."/>
            <person name="Thoen E."/>
            <person name="Andreopoulos B."/>
            <person name="Lu D."/>
            <person name="Skrede I."/>
            <person name="Drula E."/>
            <person name="Henrissat B."/>
            <person name="Morin E."/>
            <person name="Kohler A."/>
            <person name="Barry K."/>
            <person name="LaButti K."/>
            <person name="Morin E."/>
            <person name="Salamov A."/>
            <person name="Lipzen A."/>
            <person name="Mereny Z."/>
            <person name="Hegedus B."/>
            <person name="Baldrian P."/>
            <person name="Stursova M."/>
            <person name="Weitz H."/>
            <person name="Taylor A."/>
            <person name="Grigoriev I.V."/>
            <person name="Nagy L.G."/>
            <person name="Martin F."/>
            <person name="Kauserud H."/>
        </authorList>
    </citation>
    <scope>NUCLEOTIDE SEQUENCE</scope>
    <source>
        <strain evidence="1">9284</strain>
    </source>
</reference>
<evidence type="ECO:0000313" key="3">
    <source>
        <dbReference type="Proteomes" id="UP001221142"/>
    </source>
</evidence>
<dbReference type="EMBL" id="JARKIF010000003">
    <property type="protein sequence ID" value="KAJ7644488.1"/>
    <property type="molecule type" value="Genomic_DNA"/>
</dbReference>
<sequence length="70" mass="7616">ATSVDGERAFSDGRHQIAWNQQQMSSQAFRAKMSVGSWANAPFFNLNAAVESLKTEIAPLRTSNSTTAVE</sequence>
<proteinExistence type="predicted"/>
<feature type="non-terminal residue" evidence="1">
    <location>
        <position position="1"/>
    </location>
</feature>
<evidence type="ECO:0000313" key="2">
    <source>
        <dbReference type="EMBL" id="KAJ7644530.1"/>
    </source>
</evidence>
<keyword evidence="3" id="KW-1185">Reference proteome</keyword>
<accession>A0AAD7CBX2</accession>
<evidence type="ECO:0000313" key="1">
    <source>
        <dbReference type="EMBL" id="KAJ7644488.1"/>
    </source>
</evidence>
<dbReference type="AlphaFoldDB" id="A0AAD7CBX2"/>
<dbReference type="EMBL" id="JARKIF010000003">
    <property type="protein sequence ID" value="KAJ7644530.1"/>
    <property type="molecule type" value="Genomic_DNA"/>
</dbReference>
<organism evidence="1 3">
    <name type="scientific">Roridomyces roridus</name>
    <dbReference type="NCBI Taxonomy" id="1738132"/>
    <lineage>
        <taxon>Eukaryota</taxon>
        <taxon>Fungi</taxon>
        <taxon>Dikarya</taxon>
        <taxon>Basidiomycota</taxon>
        <taxon>Agaricomycotina</taxon>
        <taxon>Agaricomycetes</taxon>
        <taxon>Agaricomycetidae</taxon>
        <taxon>Agaricales</taxon>
        <taxon>Marasmiineae</taxon>
        <taxon>Mycenaceae</taxon>
        <taxon>Roridomyces</taxon>
    </lineage>
</organism>
<name>A0AAD7CBX2_9AGAR</name>
<gene>
    <name evidence="1" type="ORF">FB45DRAFT_735352</name>
    <name evidence="2" type="ORF">FB45DRAFT_735877</name>
</gene>
<dbReference type="Proteomes" id="UP001221142">
    <property type="component" value="Unassembled WGS sequence"/>
</dbReference>
<protein>
    <submittedName>
        <fullName evidence="1">Uncharacterized protein</fullName>
    </submittedName>
</protein>
<comment type="caution">
    <text evidence="1">The sequence shown here is derived from an EMBL/GenBank/DDBJ whole genome shotgun (WGS) entry which is preliminary data.</text>
</comment>